<evidence type="ECO:0000256" key="1">
    <source>
        <dbReference type="ARBA" id="ARBA00022527"/>
    </source>
</evidence>
<keyword evidence="3 7" id="KW-0547">Nucleotide-binding</keyword>
<evidence type="ECO:0000259" key="9">
    <source>
        <dbReference type="PROSITE" id="PS50011"/>
    </source>
</evidence>
<dbReference type="PROSITE" id="PS00107">
    <property type="entry name" value="PROTEIN_KINASE_ATP"/>
    <property type="match status" value="1"/>
</dbReference>
<evidence type="ECO:0000313" key="10">
    <source>
        <dbReference type="EMBL" id="RNA13879.1"/>
    </source>
</evidence>
<name>A0A3M7QRP3_BRAPC</name>
<feature type="domain" description="Protein kinase" evidence="9">
    <location>
        <begin position="38"/>
        <end position="303"/>
    </location>
</feature>
<dbReference type="PROSITE" id="PS50011">
    <property type="entry name" value="PROTEIN_KINASE_DOM"/>
    <property type="match status" value="1"/>
</dbReference>
<dbReference type="CDD" id="cd08224">
    <property type="entry name" value="STKc_Nek6_7"/>
    <property type="match status" value="1"/>
</dbReference>
<dbReference type="OrthoDB" id="248923at2759"/>
<dbReference type="PANTHER" id="PTHR43289:SF6">
    <property type="entry name" value="SERINE_THREONINE-PROTEIN KINASE NEKL-3"/>
    <property type="match status" value="1"/>
</dbReference>
<dbReference type="PANTHER" id="PTHR43289">
    <property type="entry name" value="MITOGEN-ACTIVATED PROTEIN KINASE KINASE KINASE 20-RELATED"/>
    <property type="match status" value="1"/>
</dbReference>
<reference evidence="10 11" key="1">
    <citation type="journal article" date="2018" name="Sci. Rep.">
        <title>Genomic signatures of local adaptation to the degree of environmental predictability in rotifers.</title>
        <authorList>
            <person name="Franch-Gras L."/>
            <person name="Hahn C."/>
            <person name="Garcia-Roger E.M."/>
            <person name="Carmona M.J."/>
            <person name="Serra M."/>
            <person name="Gomez A."/>
        </authorList>
    </citation>
    <scope>NUCLEOTIDE SEQUENCE [LARGE SCALE GENOMIC DNA]</scope>
    <source>
        <strain evidence="10">HYR1</strain>
    </source>
</reference>
<dbReference type="EMBL" id="REGN01005305">
    <property type="protein sequence ID" value="RNA13879.1"/>
    <property type="molecule type" value="Genomic_DNA"/>
</dbReference>
<keyword evidence="4 10" id="KW-0418">Kinase</keyword>
<dbReference type="SMART" id="SM00220">
    <property type="entry name" value="S_TKc"/>
    <property type="match status" value="1"/>
</dbReference>
<dbReference type="InterPro" id="IPR000719">
    <property type="entry name" value="Prot_kinase_dom"/>
</dbReference>
<dbReference type="InterPro" id="IPR011009">
    <property type="entry name" value="Kinase-like_dom_sf"/>
</dbReference>
<proteinExistence type="inferred from homology"/>
<dbReference type="FunFam" id="1.10.510.10:FF:000148">
    <property type="entry name" value="Serine/threonine-protein kinase Nek7"/>
    <property type="match status" value="1"/>
</dbReference>
<dbReference type="SUPFAM" id="SSF56112">
    <property type="entry name" value="Protein kinase-like (PK-like)"/>
    <property type="match status" value="1"/>
</dbReference>
<dbReference type="PROSITE" id="PS00108">
    <property type="entry name" value="PROTEIN_KINASE_ST"/>
    <property type="match status" value="1"/>
</dbReference>
<dbReference type="Gene3D" id="3.30.200.20">
    <property type="entry name" value="Phosphorylase Kinase, domain 1"/>
    <property type="match status" value="1"/>
</dbReference>
<dbReference type="InterPro" id="IPR017441">
    <property type="entry name" value="Protein_kinase_ATP_BS"/>
</dbReference>
<sequence>MAVAGSSKSKITNNLNNLMTNNVTHVSRHNFYDSLEKFELEKKIGQGQFSEVFKARCLIDNRVVALKRMKIYELMDQKAREECYKEIELLKQLNHPNVIQYLSSFFHDNDLYIVLELADAGDLSKMIRYFKKENRLIPEKTIWKYFLQISSALEHMHERRVMHRDLKPANVFITAQGTVKLGDLGLSRFFSKSTGMAFSLVGTPYYMSPERINQNGYDFKSDIWSLGCILYEMAALKSPFSGENMNLQILIEKIERCDYPDLPADLYSSELRNVVRSCLNLKPELRPSIDKICEVAKIMHQHFQAMGSKSPMTPSPMEMQQS</sequence>
<evidence type="ECO:0000256" key="5">
    <source>
        <dbReference type="ARBA" id="ARBA00022840"/>
    </source>
</evidence>
<evidence type="ECO:0000256" key="7">
    <source>
        <dbReference type="PROSITE-ProRule" id="PRU10141"/>
    </source>
</evidence>
<evidence type="ECO:0000256" key="3">
    <source>
        <dbReference type="ARBA" id="ARBA00022741"/>
    </source>
</evidence>
<dbReference type="AlphaFoldDB" id="A0A3M7QRP3"/>
<protein>
    <recommendedName>
        <fullName evidence="6">NEK6-subfamily protein kinase</fullName>
        <ecNumber evidence="6">2.7.11.34</ecNumber>
    </recommendedName>
</protein>
<dbReference type="PIRSF" id="PIRSF000654">
    <property type="entry name" value="Integrin-linked_kinase"/>
    <property type="match status" value="1"/>
</dbReference>
<dbReference type="GO" id="GO:0005524">
    <property type="term" value="F:ATP binding"/>
    <property type="evidence" value="ECO:0007669"/>
    <property type="project" value="UniProtKB-UniRule"/>
</dbReference>
<keyword evidence="2" id="KW-0808">Transferase</keyword>
<evidence type="ECO:0000313" key="11">
    <source>
        <dbReference type="Proteomes" id="UP000276133"/>
    </source>
</evidence>
<keyword evidence="5 7" id="KW-0067">ATP-binding</keyword>
<dbReference type="GO" id="GO:0004674">
    <property type="term" value="F:protein serine/threonine kinase activity"/>
    <property type="evidence" value="ECO:0007669"/>
    <property type="project" value="UniProtKB-KW"/>
</dbReference>
<gene>
    <name evidence="10" type="ORF">BpHYR1_017215</name>
</gene>
<dbReference type="InterPro" id="IPR008271">
    <property type="entry name" value="Ser/Thr_kinase_AS"/>
</dbReference>
<evidence type="ECO:0000256" key="6">
    <source>
        <dbReference type="ARBA" id="ARBA00039067"/>
    </source>
</evidence>
<dbReference type="Gene3D" id="1.10.510.10">
    <property type="entry name" value="Transferase(Phosphotransferase) domain 1"/>
    <property type="match status" value="1"/>
</dbReference>
<dbReference type="Proteomes" id="UP000276133">
    <property type="component" value="Unassembled WGS sequence"/>
</dbReference>
<feature type="binding site" evidence="7">
    <location>
        <position position="67"/>
    </location>
    <ligand>
        <name>ATP</name>
        <dbReference type="ChEBI" id="CHEBI:30616"/>
    </ligand>
</feature>
<comment type="caution">
    <text evidence="10">The sequence shown here is derived from an EMBL/GenBank/DDBJ whole genome shotgun (WGS) entry which is preliminary data.</text>
</comment>
<dbReference type="STRING" id="10195.A0A3M7QRP3"/>
<dbReference type="EC" id="2.7.11.34" evidence="6"/>
<comment type="similarity">
    <text evidence="8">Belongs to the protein kinase superfamily.</text>
</comment>
<evidence type="ECO:0000256" key="2">
    <source>
        <dbReference type="ARBA" id="ARBA00022679"/>
    </source>
</evidence>
<evidence type="ECO:0000256" key="8">
    <source>
        <dbReference type="RuleBase" id="RU000304"/>
    </source>
</evidence>
<organism evidence="10 11">
    <name type="scientific">Brachionus plicatilis</name>
    <name type="common">Marine rotifer</name>
    <name type="synonym">Brachionus muelleri</name>
    <dbReference type="NCBI Taxonomy" id="10195"/>
    <lineage>
        <taxon>Eukaryota</taxon>
        <taxon>Metazoa</taxon>
        <taxon>Spiralia</taxon>
        <taxon>Gnathifera</taxon>
        <taxon>Rotifera</taxon>
        <taxon>Eurotatoria</taxon>
        <taxon>Monogononta</taxon>
        <taxon>Pseudotrocha</taxon>
        <taxon>Ploima</taxon>
        <taxon>Brachionidae</taxon>
        <taxon>Brachionus</taxon>
    </lineage>
</organism>
<dbReference type="FunFam" id="3.30.200.20:FF:000042">
    <property type="entry name" value="Aurora kinase A"/>
    <property type="match status" value="1"/>
</dbReference>
<keyword evidence="1 8" id="KW-0723">Serine/threonine-protein kinase</keyword>
<accession>A0A3M7QRP3</accession>
<dbReference type="Pfam" id="PF00069">
    <property type="entry name" value="Pkinase"/>
    <property type="match status" value="1"/>
</dbReference>
<keyword evidence="11" id="KW-1185">Reference proteome</keyword>
<evidence type="ECO:0000256" key="4">
    <source>
        <dbReference type="ARBA" id="ARBA00022777"/>
    </source>
</evidence>